<protein>
    <recommendedName>
        <fullName evidence="8">Membrane insertase YidC/Oxa/ALB C-terminal domain-containing protein</fullName>
    </recommendedName>
</protein>
<sequence length="229" mass="25975">MAEVQSQLLLRKKMKELYKRWNIRPWTRYAPWVQLPVWLTMMESIRRMVGMSGGLLNIIQSWVEKHPEAPKVPIVQSLSTEGALWFPDLLVADPNGVLPAILAATVFTNVTWGWKTQSPEEISKMVLRKERIKARGLGILKRTFQASALLLWPVMTMSEVPAGMLIYWISSTLFATAQTRILPKIIAAKPTPTPCKEKVVPVNFKLEPEPGPQNPETLRKPSKIRKLTG</sequence>
<dbReference type="PANTHER" id="PTHR12428">
    <property type="entry name" value="OXA1"/>
    <property type="match status" value="1"/>
</dbReference>
<evidence type="ECO:0000313" key="10">
    <source>
        <dbReference type="Proteomes" id="UP000002058"/>
    </source>
</evidence>
<evidence type="ECO:0000259" key="8">
    <source>
        <dbReference type="Pfam" id="PF02096"/>
    </source>
</evidence>
<feature type="domain" description="Membrane insertase YidC/Oxa/ALB C-terminal" evidence="8">
    <location>
        <begin position="10"/>
        <end position="182"/>
    </location>
</feature>
<dbReference type="STRING" id="336963.C4JJY5"/>
<keyword evidence="5" id="KW-0472">Membrane</keyword>
<dbReference type="Proteomes" id="UP000002058">
    <property type="component" value="Unassembled WGS sequence"/>
</dbReference>
<dbReference type="OMA" id="RTYSAWV"/>
<dbReference type="AlphaFoldDB" id="C4JJY5"/>
<dbReference type="PANTHER" id="PTHR12428:SF65">
    <property type="entry name" value="CYTOCHROME C OXIDASE ASSEMBLY PROTEIN COX18, MITOCHONDRIAL"/>
    <property type="match status" value="1"/>
</dbReference>
<evidence type="ECO:0000256" key="6">
    <source>
        <dbReference type="RuleBase" id="RU003945"/>
    </source>
</evidence>
<dbReference type="OrthoDB" id="2148490at2759"/>
<evidence type="ECO:0000256" key="1">
    <source>
        <dbReference type="ARBA" id="ARBA00004141"/>
    </source>
</evidence>
<feature type="compositionally biased region" description="Basic residues" evidence="7">
    <location>
        <begin position="220"/>
        <end position="229"/>
    </location>
</feature>
<comment type="similarity">
    <text evidence="2 6">Belongs to the OXA1/ALB3/YidC family.</text>
</comment>
<name>C4JJY5_UNCRE</name>
<evidence type="ECO:0000256" key="4">
    <source>
        <dbReference type="ARBA" id="ARBA00022989"/>
    </source>
</evidence>
<proteinExistence type="inferred from homology"/>
<dbReference type="Pfam" id="PF02096">
    <property type="entry name" value="60KD_IMP"/>
    <property type="match status" value="1"/>
</dbReference>
<evidence type="ECO:0000256" key="3">
    <source>
        <dbReference type="ARBA" id="ARBA00022692"/>
    </source>
</evidence>
<dbReference type="KEGG" id="ure:UREG_01942"/>
<dbReference type="InParanoid" id="C4JJY5"/>
<evidence type="ECO:0000256" key="2">
    <source>
        <dbReference type="ARBA" id="ARBA00009877"/>
    </source>
</evidence>
<reference evidence="10" key="1">
    <citation type="journal article" date="2009" name="Genome Res.">
        <title>Comparative genomic analyses of the human fungal pathogens Coccidioides and their relatives.</title>
        <authorList>
            <person name="Sharpton T.J."/>
            <person name="Stajich J.E."/>
            <person name="Rounsley S.D."/>
            <person name="Gardner M.J."/>
            <person name="Wortman J.R."/>
            <person name="Jordar V.S."/>
            <person name="Maiti R."/>
            <person name="Kodira C.D."/>
            <person name="Neafsey D.E."/>
            <person name="Zeng Q."/>
            <person name="Hung C.-Y."/>
            <person name="McMahan C."/>
            <person name="Muszewska A."/>
            <person name="Grynberg M."/>
            <person name="Mandel M.A."/>
            <person name="Kellner E.M."/>
            <person name="Barker B.M."/>
            <person name="Galgiani J.N."/>
            <person name="Orbach M.J."/>
            <person name="Kirkland T.N."/>
            <person name="Cole G.T."/>
            <person name="Henn M.R."/>
            <person name="Birren B.W."/>
            <person name="Taylor J.W."/>
        </authorList>
    </citation>
    <scope>NUCLEOTIDE SEQUENCE [LARGE SCALE GENOMIC DNA]</scope>
    <source>
        <strain evidence="10">UAMH 1704</strain>
    </source>
</reference>
<gene>
    <name evidence="9" type="ORF">UREG_01942</name>
</gene>
<keyword evidence="4" id="KW-1133">Transmembrane helix</keyword>
<dbReference type="VEuPathDB" id="FungiDB:UREG_01942"/>
<dbReference type="HOGENOM" id="CLU_029282_1_2_1"/>
<feature type="region of interest" description="Disordered" evidence="7">
    <location>
        <begin position="205"/>
        <end position="229"/>
    </location>
</feature>
<dbReference type="GO" id="GO:0032977">
    <property type="term" value="F:membrane insertase activity"/>
    <property type="evidence" value="ECO:0007669"/>
    <property type="project" value="InterPro"/>
</dbReference>
<dbReference type="RefSeq" id="XP_002542426.1">
    <property type="nucleotide sequence ID" value="XM_002542380.1"/>
</dbReference>
<evidence type="ECO:0000313" key="9">
    <source>
        <dbReference type="EMBL" id="EEP77093.1"/>
    </source>
</evidence>
<organism evidence="9 10">
    <name type="scientific">Uncinocarpus reesii (strain UAMH 1704)</name>
    <dbReference type="NCBI Taxonomy" id="336963"/>
    <lineage>
        <taxon>Eukaryota</taxon>
        <taxon>Fungi</taxon>
        <taxon>Dikarya</taxon>
        <taxon>Ascomycota</taxon>
        <taxon>Pezizomycotina</taxon>
        <taxon>Eurotiomycetes</taxon>
        <taxon>Eurotiomycetidae</taxon>
        <taxon>Onygenales</taxon>
        <taxon>Onygenaceae</taxon>
        <taxon>Uncinocarpus</taxon>
    </lineage>
</organism>
<dbReference type="GO" id="GO:0033617">
    <property type="term" value="P:mitochondrial respiratory chain complex IV assembly"/>
    <property type="evidence" value="ECO:0007669"/>
    <property type="project" value="TreeGrafter"/>
</dbReference>
<evidence type="ECO:0000256" key="7">
    <source>
        <dbReference type="SAM" id="MobiDB-lite"/>
    </source>
</evidence>
<evidence type="ECO:0000256" key="5">
    <source>
        <dbReference type="ARBA" id="ARBA00023136"/>
    </source>
</evidence>
<dbReference type="GO" id="GO:0032979">
    <property type="term" value="P:protein insertion into mitochondrial inner membrane from matrix"/>
    <property type="evidence" value="ECO:0007669"/>
    <property type="project" value="TreeGrafter"/>
</dbReference>
<dbReference type="eggNOG" id="KOG1239">
    <property type="taxonomic scope" value="Eukaryota"/>
</dbReference>
<dbReference type="GeneID" id="8441704"/>
<dbReference type="GO" id="GO:0005743">
    <property type="term" value="C:mitochondrial inner membrane"/>
    <property type="evidence" value="ECO:0007669"/>
    <property type="project" value="TreeGrafter"/>
</dbReference>
<dbReference type="EMBL" id="CH476615">
    <property type="protein sequence ID" value="EEP77093.1"/>
    <property type="molecule type" value="Genomic_DNA"/>
</dbReference>
<dbReference type="InterPro" id="IPR028055">
    <property type="entry name" value="YidC/Oxa/ALB_C"/>
</dbReference>
<keyword evidence="3 6" id="KW-0812">Transmembrane</keyword>
<dbReference type="FunCoup" id="C4JJY5">
    <property type="interactions" value="46"/>
</dbReference>
<dbReference type="InterPro" id="IPR001708">
    <property type="entry name" value="YidC/ALB3/OXA1/COX18"/>
</dbReference>
<comment type="subcellular location">
    <subcellularLocation>
        <location evidence="1 6">Membrane</location>
        <topology evidence="1 6">Multi-pass membrane protein</topology>
    </subcellularLocation>
</comment>
<accession>C4JJY5</accession>
<keyword evidence="10" id="KW-1185">Reference proteome</keyword>